<dbReference type="EMBL" id="JAQQXT010000009">
    <property type="protein sequence ID" value="MDC8773028.1"/>
    <property type="molecule type" value="Genomic_DNA"/>
</dbReference>
<dbReference type="Gene3D" id="3.40.109.10">
    <property type="entry name" value="NADH Oxidase"/>
    <property type="match status" value="1"/>
</dbReference>
<evidence type="ECO:0000256" key="2">
    <source>
        <dbReference type="ARBA" id="ARBA00023002"/>
    </source>
</evidence>
<dbReference type="SUPFAM" id="SSF55469">
    <property type="entry name" value="FMN-dependent nitroreductase-like"/>
    <property type="match status" value="1"/>
</dbReference>
<reference evidence="4 5" key="1">
    <citation type="submission" date="2022-10" db="EMBL/GenBank/DDBJ databases">
        <title>Paucibacter sp. hw1 Genome sequencing.</title>
        <authorList>
            <person name="Park S."/>
        </authorList>
    </citation>
    <scope>NUCLEOTIDE SEQUENCE [LARGE SCALE GENOMIC DNA]</scope>
    <source>
        <strain evidence="5">hw1</strain>
    </source>
</reference>
<evidence type="ECO:0000313" key="5">
    <source>
        <dbReference type="Proteomes" id="UP001221189"/>
    </source>
</evidence>
<dbReference type="RefSeq" id="WP_273601203.1">
    <property type="nucleotide sequence ID" value="NZ_JAQQXT010000009.1"/>
</dbReference>
<dbReference type="InterPro" id="IPR029479">
    <property type="entry name" value="Nitroreductase"/>
</dbReference>
<name>A0ABT5KGH6_9BURK</name>
<dbReference type="InterPro" id="IPR000415">
    <property type="entry name" value="Nitroreductase-like"/>
</dbReference>
<dbReference type="Pfam" id="PF00881">
    <property type="entry name" value="Nitroreductase"/>
    <property type="match status" value="1"/>
</dbReference>
<dbReference type="PANTHER" id="PTHR43673">
    <property type="entry name" value="NAD(P)H NITROREDUCTASE YDGI-RELATED"/>
    <property type="match status" value="1"/>
</dbReference>
<feature type="domain" description="Nitroreductase" evidence="3">
    <location>
        <begin position="8"/>
        <end position="183"/>
    </location>
</feature>
<organism evidence="4 5">
    <name type="scientific">Roseateles albus</name>
    <dbReference type="NCBI Taxonomy" id="2987525"/>
    <lineage>
        <taxon>Bacteria</taxon>
        <taxon>Pseudomonadati</taxon>
        <taxon>Pseudomonadota</taxon>
        <taxon>Betaproteobacteria</taxon>
        <taxon>Burkholderiales</taxon>
        <taxon>Sphaerotilaceae</taxon>
        <taxon>Roseateles</taxon>
    </lineage>
</organism>
<dbReference type="CDD" id="cd02137">
    <property type="entry name" value="MhqN-like"/>
    <property type="match status" value="1"/>
</dbReference>
<comment type="caution">
    <text evidence="4">The sequence shown here is derived from an EMBL/GenBank/DDBJ whole genome shotgun (WGS) entry which is preliminary data.</text>
</comment>
<protein>
    <submittedName>
        <fullName evidence="4">Nitroreductase family protein</fullName>
    </submittedName>
</protein>
<gene>
    <name evidence="4" type="ORF">PRZ03_15685</name>
</gene>
<comment type="similarity">
    <text evidence="1">Belongs to the nitroreductase family.</text>
</comment>
<accession>A0ABT5KGH6</accession>
<evidence type="ECO:0000313" key="4">
    <source>
        <dbReference type="EMBL" id="MDC8773028.1"/>
    </source>
</evidence>
<keyword evidence="2" id="KW-0560">Oxidoreductase</keyword>
<proteinExistence type="inferred from homology"/>
<evidence type="ECO:0000256" key="1">
    <source>
        <dbReference type="ARBA" id="ARBA00007118"/>
    </source>
</evidence>
<keyword evidence="5" id="KW-1185">Reference proteome</keyword>
<sequence length="204" mass="22014">MTDINHLIRRRISGNHFDPKQTLQDEVLTQLVDLATRAPSAFHLQNWKFIAVRSAPAKARLKALAYGQNKVEDASVCFIICGTLQAHRQLGHSLQAAVDAGIVPVTLRDTWVNMAQEAMQGQTQAQRDEAIRSASLAAMTLMLAAEGLGLMSCPMSGFDAPGVTQAFGLSANELPVLLLPVGHAAPGNWPQKPRKPLSEVLAFA</sequence>
<dbReference type="Proteomes" id="UP001221189">
    <property type="component" value="Unassembled WGS sequence"/>
</dbReference>
<evidence type="ECO:0000259" key="3">
    <source>
        <dbReference type="Pfam" id="PF00881"/>
    </source>
</evidence>
<dbReference type="PANTHER" id="PTHR43673:SF12">
    <property type="entry name" value="PROTEIN DRGA"/>
    <property type="match status" value="1"/>
</dbReference>